<comment type="caution">
    <text evidence="1">The sequence shown here is derived from an EMBL/GenBank/DDBJ whole genome shotgun (WGS) entry which is preliminary data.</text>
</comment>
<name>A0ABR3Q007_9TREE</name>
<dbReference type="EMBL" id="JBBXJM010000004">
    <property type="protein sequence ID" value="KAL1408040.1"/>
    <property type="molecule type" value="Genomic_DNA"/>
</dbReference>
<evidence type="ECO:0000313" key="1">
    <source>
        <dbReference type="EMBL" id="KAL1408040.1"/>
    </source>
</evidence>
<dbReference type="GeneID" id="95985880"/>
<gene>
    <name evidence="1" type="ORF">Q8F55_004837</name>
</gene>
<keyword evidence="2" id="KW-1185">Reference proteome</keyword>
<proteinExistence type="predicted"/>
<reference evidence="1 2" key="1">
    <citation type="submission" date="2023-08" db="EMBL/GenBank/DDBJ databases">
        <title>Annotated Genome Sequence of Vanrija albida AlHP1.</title>
        <authorList>
            <person name="Herzog R."/>
        </authorList>
    </citation>
    <scope>NUCLEOTIDE SEQUENCE [LARGE SCALE GENOMIC DNA]</scope>
    <source>
        <strain evidence="1 2">AlHP1</strain>
    </source>
</reference>
<sequence>MIVNSPHIVDAIMAYATNSTLAACLRVSKQFHDAAGKVLYHTVRIDESNLWGPFLGALAGLRPTEDACRNLECDCPDPSAPLSYSAFKPPLLARVRILSLGSHHRCLRWVYGEHVSSLLPNVDTLRIVPAPDPGDDDLWPLCDREDECLVFTNLKPRKLVLRNLDNRVYCVNGWPANQQWNVDRLEEVVWVLPSNGDKYGDAGLMNTGMYFPGTTVVKVIFYPSWELWQQAPIPIEATIAPMTPDSIVWPSANWIRRNIVHCTVYGLETVEFEADDEDSLVSTFTEQFPGVQLDSDRLRQLVRDEWKTGALQAAFATARKVENIRPRHIEFKTLEQYSALRQSELYEVDDGLPNHCA</sequence>
<dbReference type="Proteomes" id="UP001565368">
    <property type="component" value="Unassembled WGS sequence"/>
</dbReference>
<dbReference type="RefSeq" id="XP_069207984.1">
    <property type="nucleotide sequence ID" value="XM_069353342.1"/>
</dbReference>
<accession>A0ABR3Q007</accession>
<evidence type="ECO:0008006" key="3">
    <source>
        <dbReference type="Google" id="ProtNLM"/>
    </source>
</evidence>
<protein>
    <recommendedName>
        <fullName evidence="3">F-box domain-containing protein</fullName>
    </recommendedName>
</protein>
<organism evidence="1 2">
    <name type="scientific">Vanrija albida</name>
    <dbReference type="NCBI Taxonomy" id="181172"/>
    <lineage>
        <taxon>Eukaryota</taxon>
        <taxon>Fungi</taxon>
        <taxon>Dikarya</taxon>
        <taxon>Basidiomycota</taxon>
        <taxon>Agaricomycotina</taxon>
        <taxon>Tremellomycetes</taxon>
        <taxon>Trichosporonales</taxon>
        <taxon>Trichosporonaceae</taxon>
        <taxon>Vanrija</taxon>
    </lineage>
</organism>
<evidence type="ECO:0000313" key="2">
    <source>
        <dbReference type="Proteomes" id="UP001565368"/>
    </source>
</evidence>